<dbReference type="EMBL" id="CADCUF010000248">
    <property type="protein sequence ID" value="CAA9349536.1"/>
    <property type="molecule type" value="Genomic_DNA"/>
</dbReference>
<feature type="region of interest" description="Disordered" evidence="1">
    <location>
        <begin position="45"/>
        <end position="190"/>
    </location>
</feature>
<feature type="region of interest" description="Disordered" evidence="1">
    <location>
        <begin position="218"/>
        <end position="374"/>
    </location>
</feature>
<protein>
    <submittedName>
        <fullName evidence="2">NADH-ubiquinone oxidoreductase chain D</fullName>
        <ecNumber evidence="2">1.6.5.3</ecNumber>
    </submittedName>
</protein>
<feature type="compositionally biased region" description="Basic residues" evidence="1">
    <location>
        <begin position="265"/>
        <end position="286"/>
    </location>
</feature>
<proteinExistence type="predicted"/>
<feature type="compositionally biased region" description="Basic residues" evidence="1">
    <location>
        <begin position="313"/>
        <end position="327"/>
    </location>
</feature>
<feature type="non-terminal residue" evidence="2">
    <location>
        <position position="1"/>
    </location>
</feature>
<dbReference type="EC" id="1.6.5.3" evidence="2"/>
<keyword evidence="2" id="KW-0830">Ubiquinone</keyword>
<keyword evidence="2" id="KW-0560">Oxidoreductase</keyword>
<feature type="compositionally biased region" description="Basic residues" evidence="1">
    <location>
        <begin position="353"/>
        <end position="362"/>
    </location>
</feature>
<feature type="compositionally biased region" description="Basic and acidic residues" evidence="1">
    <location>
        <begin position="84"/>
        <end position="96"/>
    </location>
</feature>
<gene>
    <name evidence="2" type="ORF">AVDCRST_MAG24-1717</name>
</gene>
<name>A0A6J4M486_9ACTN</name>
<feature type="compositionally biased region" description="Basic and acidic residues" evidence="1">
    <location>
        <begin position="249"/>
        <end position="259"/>
    </location>
</feature>
<accession>A0A6J4M486</accession>
<sequence>RHRLPPHRHREEHGVPLLGAGRHLLHPDGLPVAVLQRAHLLLGRRAAARHRGRDPREGPGHAGPAQRAQPPLLPPGGHRHRWHGDRGPHGHDDRVPRARAGPRPLRAHHGLEDEPRLHPSRRRGAEPPARCPGPDPRLRGPHAQAAAGVRRALQRQPDLQGPAGGRGLPRPGRLPGARDHRAGAPLDRLRLGPAQDPALLRLRGLRVRRADVGHLRRLRPVPHPAGRDGGVAADRGAVRRPARGAAGRSGDDRRQEDRMALPAGRRQRRHGQQPRPHQAHHGRVHGGAHPPLQAGHRGVPGARRAGLRPGRVAARRARRPRRLRRGHPAVPGPLPRPVVHQPAGDLGHERGRPGRRRHRGHRVDRPRDGRSRQV</sequence>
<feature type="compositionally biased region" description="Basic and acidic residues" evidence="1">
    <location>
        <begin position="363"/>
        <end position="374"/>
    </location>
</feature>
<feature type="non-terminal residue" evidence="2">
    <location>
        <position position="374"/>
    </location>
</feature>
<organism evidence="2">
    <name type="scientific">uncultured Nocardioidaceae bacterium</name>
    <dbReference type="NCBI Taxonomy" id="253824"/>
    <lineage>
        <taxon>Bacteria</taxon>
        <taxon>Bacillati</taxon>
        <taxon>Actinomycetota</taxon>
        <taxon>Actinomycetes</taxon>
        <taxon>Propionibacteriales</taxon>
        <taxon>Nocardioidaceae</taxon>
        <taxon>environmental samples</taxon>
    </lineage>
</organism>
<reference evidence="2" key="1">
    <citation type="submission" date="2020-02" db="EMBL/GenBank/DDBJ databases">
        <authorList>
            <person name="Meier V. D."/>
        </authorList>
    </citation>
    <scope>NUCLEOTIDE SEQUENCE</scope>
    <source>
        <strain evidence="2">AVDCRST_MAG24</strain>
    </source>
</reference>
<evidence type="ECO:0000313" key="2">
    <source>
        <dbReference type="EMBL" id="CAA9349536.1"/>
    </source>
</evidence>
<dbReference type="AlphaFoldDB" id="A0A6J4M486"/>
<dbReference type="GO" id="GO:0016491">
    <property type="term" value="F:oxidoreductase activity"/>
    <property type="evidence" value="ECO:0007669"/>
    <property type="project" value="UniProtKB-KW"/>
</dbReference>
<evidence type="ECO:0000256" key="1">
    <source>
        <dbReference type="SAM" id="MobiDB-lite"/>
    </source>
</evidence>
<feature type="compositionally biased region" description="Low complexity" evidence="1">
    <location>
        <begin position="297"/>
        <end position="312"/>
    </location>
</feature>
<feature type="compositionally biased region" description="Basic and acidic residues" evidence="1">
    <location>
        <begin position="176"/>
        <end position="190"/>
    </location>
</feature>